<evidence type="ECO:0000313" key="4">
    <source>
        <dbReference type="Proteomes" id="UP000026915"/>
    </source>
</evidence>
<dbReference type="AlphaFoldDB" id="A0A061EPF3"/>
<feature type="region of interest" description="Disordered" evidence="1">
    <location>
        <begin position="1"/>
        <end position="30"/>
    </location>
</feature>
<dbReference type="Pfam" id="PF00646">
    <property type="entry name" value="F-box"/>
    <property type="match status" value="1"/>
</dbReference>
<evidence type="ECO:0000259" key="2">
    <source>
        <dbReference type="PROSITE" id="PS50181"/>
    </source>
</evidence>
<dbReference type="InterPro" id="IPR050942">
    <property type="entry name" value="F-box_BR-signaling"/>
</dbReference>
<keyword evidence="4" id="KW-1185">Reference proteome</keyword>
<feature type="domain" description="F-box" evidence="2">
    <location>
        <begin position="27"/>
        <end position="76"/>
    </location>
</feature>
<feature type="compositionally biased region" description="Polar residues" evidence="1">
    <location>
        <begin position="7"/>
        <end position="16"/>
    </location>
</feature>
<proteinExistence type="predicted"/>
<dbReference type="SUPFAM" id="SSF81383">
    <property type="entry name" value="F-box domain"/>
    <property type="match status" value="1"/>
</dbReference>
<name>A0A061EPF3_THECC</name>
<dbReference type="InterPro" id="IPR036047">
    <property type="entry name" value="F-box-like_dom_sf"/>
</dbReference>
<evidence type="ECO:0000256" key="1">
    <source>
        <dbReference type="SAM" id="MobiDB-lite"/>
    </source>
</evidence>
<evidence type="ECO:0000313" key="3">
    <source>
        <dbReference type="EMBL" id="EOY06227.1"/>
    </source>
</evidence>
<dbReference type="InParanoid" id="A0A061EPF3"/>
<gene>
    <name evidence="3" type="ORF">TCM_021029</name>
</gene>
<dbReference type="Proteomes" id="UP000026915">
    <property type="component" value="Chromosome 4"/>
</dbReference>
<reference evidence="3 4" key="1">
    <citation type="journal article" date="2013" name="Genome Biol.">
        <title>The genome sequence of the most widely cultivated cacao type and its use to identify candidate genes regulating pod color.</title>
        <authorList>
            <person name="Motamayor J.C."/>
            <person name="Mockaitis K."/>
            <person name="Schmutz J."/>
            <person name="Haiminen N."/>
            <person name="Iii D.L."/>
            <person name="Cornejo O."/>
            <person name="Findley S.D."/>
            <person name="Zheng P."/>
            <person name="Utro F."/>
            <person name="Royaert S."/>
            <person name="Saski C."/>
            <person name="Jenkins J."/>
            <person name="Podicheti R."/>
            <person name="Zhao M."/>
            <person name="Scheffler B.E."/>
            <person name="Stack J.C."/>
            <person name="Feltus F.A."/>
            <person name="Mustiga G.M."/>
            <person name="Amores F."/>
            <person name="Phillips W."/>
            <person name="Marelli J.P."/>
            <person name="May G.D."/>
            <person name="Shapiro H."/>
            <person name="Ma J."/>
            <person name="Bustamante C.D."/>
            <person name="Schnell R.J."/>
            <person name="Main D."/>
            <person name="Gilbert D."/>
            <person name="Parida L."/>
            <person name="Kuhn D.N."/>
        </authorList>
    </citation>
    <scope>NUCLEOTIDE SEQUENCE [LARGE SCALE GENOMIC DNA]</scope>
    <source>
        <strain evidence="4">cv. Matina 1-6</strain>
    </source>
</reference>
<dbReference type="Pfam" id="PF03478">
    <property type="entry name" value="Beta-prop_KIB1-4"/>
    <property type="match status" value="1"/>
</dbReference>
<accession>A0A061EPF3</accession>
<dbReference type="PANTHER" id="PTHR44259:SF15">
    <property type="entry name" value="F-BOX PROTEIN KIB2-RELATED"/>
    <property type="match status" value="1"/>
</dbReference>
<dbReference type="Gramene" id="EOY06227">
    <property type="protein sequence ID" value="EOY06227"/>
    <property type="gene ID" value="TCM_021029"/>
</dbReference>
<dbReference type="EMBL" id="CM001882">
    <property type="protein sequence ID" value="EOY06227.1"/>
    <property type="molecule type" value="Genomic_DNA"/>
</dbReference>
<dbReference type="InterPro" id="IPR005174">
    <property type="entry name" value="KIB1-4_b-propeller"/>
</dbReference>
<dbReference type="PANTHER" id="PTHR44259">
    <property type="entry name" value="OS07G0183000 PROTEIN-RELATED"/>
    <property type="match status" value="1"/>
</dbReference>
<protein>
    <recommendedName>
        <fullName evidence="2">F-box domain-containing protein</fullName>
    </recommendedName>
</protein>
<sequence length="350" mass="39132">MAFQAKGMTSTASCSSTKRRRKSHDSSTPVDQVPADMLWSISNRLDIIDIIQAKVVCSSWNSLGEELVPRTPWLMLPSKEELERGYDVDDNAYSGFLKLGESQLRAYIIQKAILAGEPDCNNKKYGVILLCDNAKIAYHESKESCWTEVPNARHPPCQDIICHENHLFALVNYTQVACRLALAENLPGHEPPAKSIEKGMLAFCVLGDDKCIKPSCNGFKSTTTMMSSSIKGQFDVISYGVNQYLLEARVSSCQTMEMEAPWPQKICHPIESLFRLPMLHSGDIRVGTTPFPLQATIFQNAERTRFTFLVIIGYKQRNLAILIAAYTTLMIDQLSGHSTNLVSEVISRQF</sequence>
<dbReference type="PROSITE" id="PS50181">
    <property type="entry name" value="FBOX"/>
    <property type="match status" value="1"/>
</dbReference>
<dbReference type="HOGENOM" id="CLU_793234_0_0_1"/>
<organism evidence="3 4">
    <name type="scientific">Theobroma cacao</name>
    <name type="common">Cacao</name>
    <name type="synonym">Cocoa</name>
    <dbReference type="NCBI Taxonomy" id="3641"/>
    <lineage>
        <taxon>Eukaryota</taxon>
        <taxon>Viridiplantae</taxon>
        <taxon>Streptophyta</taxon>
        <taxon>Embryophyta</taxon>
        <taxon>Tracheophyta</taxon>
        <taxon>Spermatophyta</taxon>
        <taxon>Magnoliopsida</taxon>
        <taxon>eudicotyledons</taxon>
        <taxon>Gunneridae</taxon>
        <taxon>Pentapetalae</taxon>
        <taxon>rosids</taxon>
        <taxon>malvids</taxon>
        <taxon>Malvales</taxon>
        <taxon>Malvaceae</taxon>
        <taxon>Byttnerioideae</taxon>
        <taxon>Theobroma</taxon>
    </lineage>
</organism>
<dbReference type="InterPro" id="IPR001810">
    <property type="entry name" value="F-box_dom"/>
</dbReference>